<sequence length="249" mass="27010">MIGTIASLWRHPIKAHGREEVARLALTAGQTVPWDRVWAIAHEASQADGSTWVPCANFSRGAKAPALMAVTCTLDEGAATVTLRHPDRPDLTVAPDDADDAARLIDWVRPLMPEGRAASARVVRARERGMTDSDFPSVALCNLASHRAVEQQLGTPLSIHRWRGNVWIEGLAPWEEFDLVGQDIRIGSAILHVRERTGRCKATTANPETGRIDADTLGALKSWGHTDFAVYAEVIEDGEIATGDSVARA</sequence>
<feature type="domain" description="MOSC" evidence="1">
    <location>
        <begin position="105"/>
        <end position="249"/>
    </location>
</feature>
<dbReference type="EMBL" id="FNPF01000009">
    <property type="protein sequence ID" value="SDY51823.1"/>
    <property type="molecule type" value="Genomic_DNA"/>
</dbReference>
<keyword evidence="3" id="KW-1185">Reference proteome</keyword>
<dbReference type="InterPro" id="IPR005302">
    <property type="entry name" value="MoCF_Sase_C"/>
</dbReference>
<dbReference type="AlphaFoldDB" id="A0A1H3KI74"/>
<name>A0A1H3KI74_9RHOB</name>
<gene>
    <name evidence="2" type="ORF">SAMN05444340_109148</name>
</gene>
<reference evidence="2 3" key="1">
    <citation type="submission" date="2016-10" db="EMBL/GenBank/DDBJ databases">
        <authorList>
            <person name="de Groot N.N."/>
        </authorList>
    </citation>
    <scope>NUCLEOTIDE SEQUENCE [LARGE SCALE GENOMIC DNA]</scope>
    <source>
        <strain evidence="2 3">DSM 26880</strain>
    </source>
</reference>
<dbReference type="Pfam" id="PF03473">
    <property type="entry name" value="MOSC"/>
    <property type="match status" value="1"/>
</dbReference>
<accession>A0A1H3KI74</accession>
<evidence type="ECO:0000313" key="2">
    <source>
        <dbReference type="EMBL" id="SDY51823.1"/>
    </source>
</evidence>
<dbReference type="STRING" id="321339.SAMN05444340_109148"/>
<dbReference type="GO" id="GO:0030170">
    <property type="term" value="F:pyridoxal phosphate binding"/>
    <property type="evidence" value="ECO:0007669"/>
    <property type="project" value="InterPro"/>
</dbReference>
<dbReference type="GO" id="GO:0003824">
    <property type="term" value="F:catalytic activity"/>
    <property type="evidence" value="ECO:0007669"/>
    <property type="project" value="InterPro"/>
</dbReference>
<evidence type="ECO:0000259" key="1">
    <source>
        <dbReference type="PROSITE" id="PS51340"/>
    </source>
</evidence>
<organism evidence="2 3">
    <name type="scientific">Citreimonas salinaria</name>
    <dbReference type="NCBI Taxonomy" id="321339"/>
    <lineage>
        <taxon>Bacteria</taxon>
        <taxon>Pseudomonadati</taxon>
        <taxon>Pseudomonadota</taxon>
        <taxon>Alphaproteobacteria</taxon>
        <taxon>Rhodobacterales</taxon>
        <taxon>Roseobacteraceae</taxon>
        <taxon>Citreimonas</taxon>
    </lineage>
</organism>
<dbReference type="SUPFAM" id="SSF50800">
    <property type="entry name" value="PK beta-barrel domain-like"/>
    <property type="match status" value="1"/>
</dbReference>
<dbReference type="PROSITE" id="PS51340">
    <property type="entry name" value="MOSC"/>
    <property type="match status" value="1"/>
</dbReference>
<dbReference type="RefSeq" id="WP_177177887.1">
    <property type="nucleotide sequence ID" value="NZ_FNPF01000009.1"/>
</dbReference>
<protein>
    <recommendedName>
        <fullName evidence="1">MOSC domain-containing protein</fullName>
    </recommendedName>
</protein>
<dbReference type="InterPro" id="IPR011037">
    <property type="entry name" value="Pyrv_Knase-like_insert_dom_sf"/>
</dbReference>
<evidence type="ECO:0000313" key="3">
    <source>
        <dbReference type="Proteomes" id="UP000199286"/>
    </source>
</evidence>
<dbReference type="GO" id="GO:0030151">
    <property type="term" value="F:molybdenum ion binding"/>
    <property type="evidence" value="ECO:0007669"/>
    <property type="project" value="InterPro"/>
</dbReference>
<proteinExistence type="predicted"/>
<dbReference type="Pfam" id="PF03476">
    <property type="entry name" value="MOSC_N"/>
    <property type="match status" value="1"/>
</dbReference>
<dbReference type="InterPro" id="IPR005303">
    <property type="entry name" value="MOCOS_middle"/>
</dbReference>
<dbReference type="Proteomes" id="UP000199286">
    <property type="component" value="Unassembled WGS sequence"/>
</dbReference>